<organism evidence="4">
    <name type="scientific">hydrothermal vent metagenome</name>
    <dbReference type="NCBI Taxonomy" id="652676"/>
    <lineage>
        <taxon>unclassified sequences</taxon>
        <taxon>metagenomes</taxon>
        <taxon>ecological metagenomes</taxon>
    </lineage>
</organism>
<feature type="domain" description="Lnb N-terminal periplasmic" evidence="2">
    <location>
        <begin position="46"/>
        <end position="177"/>
    </location>
</feature>
<dbReference type="EMBL" id="UOGF01000050">
    <property type="protein sequence ID" value="VAX29471.1"/>
    <property type="molecule type" value="Genomic_DNA"/>
</dbReference>
<feature type="transmembrane region" description="Helical" evidence="1">
    <location>
        <begin position="274"/>
        <end position="295"/>
    </location>
</feature>
<evidence type="ECO:0000259" key="2">
    <source>
        <dbReference type="Pfam" id="PF13387"/>
    </source>
</evidence>
<dbReference type="Pfam" id="PF25221">
    <property type="entry name" value="5TMH_Lnb"/>
    <property type="match status" value="1"/>
</dbReference>
<keyword evidence="1" id="KW-1133">Transmembrane helix</keyword>
<keyword evidence="1" id="KW-0472">Membrane</keyword>
<evidence type="ECO:0000259" key="3">
    <source>
        <dbReference type="Pfam" id="PF25221"/>
    </source>
</evidence>
<protein>
    <submittedName>
        <fullName evidence="4">Uncharacterized protein</fullName>
    </submittedName>
</protein>
<dbReference type="Pfam" id="PF13387">
    <property type="entry name" value="Lnb_N"/>
    <property type="match status" value="1"/>
</dbReference>
<proteinExistence type="predicted"/>
<dbReference type="InterPro" id="IPR025178">
    <property type="entry name" value="Lnb_N"/>
</dbReference>
<gene>
    <name evidence="4" type="ORF">MNBD_NITROSPIRAE01-431</name>
</gene>
<evidence type="ECO:0000313" key="4">
    <source>
        <dbReference type="EMBL" id="VAX29471.1"/>
    </source>
</evidence>
<name>A0A3B1CSK7_9ZZZZ</name>
<feature type="transmembrane region" description="Helical" evidence="1">
    <location>
        <begin position="370"/>
        <end position="387"/>
    </location>
</feature>
<keyword evidence="1" id="KW-0812">Transmembrane</keyword>
<reference evidence="4" key="1">
    <citation type="submission" date="2018-06" db="EMBL/GenBank/DDBJ databases">
        <authorList>
            <person name="Zhirakovskaya E."/>
        </authorList>
    </citation>
    <scope>NUCLEOTIDE SEQUENCE</scope>
</reference>
<feature type="transmembrane region" description="Helical" evidence="1">
    <location>
        <begin position="340"/>
        <end position="358"/>
    </location>
</feature>
<accession>A0A3B1CSK7</accession>
<dbReference type="InterPro" id="IPR057436">
    <property type="entry name" value="5TMH_Lnb"/>
</dbReference>
<dbReference type="AlphaFoldDB" id="A0A3B1CSK7"/>
<evidence type="ECO:0000256" key="1">
    <source>
        <dbReference type="SAM" id="Phobius"/>
    </source>
</evidence>
<feature type="domain" description="Lnb-like transmembrane" evidence="3">
    <location>
        <begin position="276"/>
        <end position="358"/>
    </location>
</feature>
<sequence length="440" mass="50180">MTPQTVLEVDLNTKHILIFLLLWFVFAQIPNVLAQPRNARLGPNAEVLLVTIGPGALVWERFGHNGLWIRDPENGIDQVYHWGLFDFQSDNFWPKFLQGYMDYSIGSVDSPSFFQFTMQSDRDIWLQEINLNADQKNALLAFLEKNDSEGHRIYRYDYYLDNCSTRARDALDHVLGGVIKKASEDKGSGKTFRSNTRRLLQNIPLAYFGIHLGLGHPADDEISIWKDMFTPMSLRRHLNEIKLLDGQSLVRSDKFIFNSTKTKEPEQIKSYLSFYLPLSASFGVFFAFLGYLTVVKRRLARLFLALFGILWSLVSGLLGTIILIVWFLTEHRFGHWNENILQFNPLSLVLLGYFLIFLIRGRLPQMGIKLLYAVTGLSLLGLVMQIIPVFDQVNGELIALALPAHLGLLWAVRTSEHLISNNNLKKPLIKSGEKPIVAGQ</sequence>
<feature type="transmembrane region" description="Helical" evidence="1">
    <location>
        <begin position="302"/>
        <end position="328"/>
    </location>
</feature>